<reference evidence="1" key="1">
    <citation type="submission" date="2014-09" db="EMBL/GenBank/DDBJ databases">
        <authorList>
            <person name="Magalhaes I.L.F."/>
            <person name="Oliveira U."/>
            <person name="Santos F.R."/>
            <person name="Vidigal T.H.D.A."/>
            <person name="Brescovit A.D."/>
            <person name="Santos A.J."/>
        </authorList>
    </citation>
    <scope>NUCLEOTIDE SEQUENCE</scope>
    <source>
        <tissue evidence="1">Shoot tissue taken approximately 20 cm above the soil surface</tissue>
    </source>
</reference>
<sequence>MAIWYLVLQSRTVALLRKIWESREPLHTCSYTSSLLSPWQQKPINLTRFMCWMSPIELTSALNCFSP</sequence>
<protein>
    <submittedName>
        <fullName evidence="1">Uncharacterized protein</fullName>
    </submittedName>
</protein>
<dbReference type="AlphaFoldDB" id="A0A0A9AEU1"/>
<proteinExistence type="predicted"/>
<reference evidence="1" key="2">
    <citation type="journal article" date="2015" name="Data Brief">
        <title>Shoot transcriptome of the giant reed, Arundo donax.</title>
        <authorList>
            <person name="Barrero R.A."/>
            <person name="Guerrero F.D."/>
            <person name="Moolhuijzen P."/>
            <person name="Goolsby J.A."/>
            <person name="Tidwell J."/>
            <person name="Bellgard S.E."/>
            <person name="Bellgard M.I."/>
        </authorList>
    </citation>
    <scope>NUCLEOTIDE SEQUENCE</scope>
    <source>
        <tissue evidence="1">Shoot tissue taken approximately 20 cm above the soil surface</tissue>
    </source>
</reference>
<dbReference type="EMBL" id="GBRH01247726">
    <property type="protein sequence ID" value="JAD50169.1"/>
    <property type="molecule type" value="Transcribed_RNA"/>
</dbReference>
<evidence type="ECO:0000313" key="1">
    <source>
        <dbReference type="EMBL" id="JAD50169.1"/>
    </source>
</evidence>
<name>A0A0A9AEU1_ARUDO</name>
<organism evidence="1">
    <name type="scientific">Arundo donax</name>
    <name type="common">Giant reed</name>
    <name type="synonym">Donax arundinaceus</name>
    <dbReference type="NCBI Taxonomy" id="35708"/>
    <lineage>
        <taxon>Eukaryota</taxon>
        <taxon>Viridiplantae</taxon>
        <taxon>Streptophyta</taxon>
        <taxon>Embryophyta</taxon>
        <taxon>Tracheophyta</taxon>
        <taxon>Spermatophyta</taxon>
        <taxon>Magnoliopsida</taxon>
        <taxon>Liliopsida</taxon>
        <taxon>Poales</taxon>
        <taxon>Poaceae</taxon>
        <taxon>PACMAD clade</taxon>
        <taxon>Arundinoideae</taxon>
        <taxon>Arundineae</taxon>
        <taxon>Arundo</taxon>
    </lineage>
</organism>
<accession>A0A0A9AEU1</accession>